<dbReference type="PROSITE" id="PS00301">
    <property type="entry name" value="G_TR_1"/>
    <property type="match status" value="1"/>
</dbReference>
<dbReference type="Pfam" id="PF00679">
    <property type="entry name" value="EFG_C"/>
    <property type="match status" value="1"/>
</dbReference>
<dbReference type="CDD" id="cd01891">
    <property type="entry name" value="TypA_BipA"/>
    <property type="match status" value="1"/>
</dbReference>
<dbReference type="EMBL" id="AP024563">
    <property type="protein sequence ID" value="BCU06614.1"/>
    <property type="molecule type" value="Genomic_DNA"/>
</dbReference>
<dbReference type="InterPro" id="IPR005225">
    <property type="entry name" value="Small_GTP-bd"/>
</dbReference>
<dbReference type="InterPro" id="IPR006298">
    <property type="entry name" value="BipA"/>
</dbReference>
<dbReference type="NCBIfam" id="TIGR00231">
    <property type="entry name" value="small_GTP"/>
    <property type="match status" value="1"/>
</dbReference>
<dbReference type="InterPro" id="IPR027417">
    <property type="entry name" value="P-loop_NTPase"/>
</dbReference>
<dbReference type="Pfam" id="PF21018">
    <property type="entry name" value="BipA_C"/>
    <property type="match status" value="1"/>
</dbReference>
<dbReference type="InterPro" id="IPR047041">
    <property type="entry name" value="BipA_GTP-bd_dom"/>
</dbReference>
<dbReference type="PROSITE" id="PS51722">
    <property type="entry name" value="G_TR_2"/>
    <property type="match status" value="1"/>
</dbReference>
<comment type="catalytic activity">
    <reaction evidence="3">
        <text>GTP + H2O = GDP + phosphate + H(+)</text>
        <dbReference type="Rhea" id="RHEA:19669"/>
        <dbReference type="ChEBI" id="CHEBI:15377"/>
        <dbReference type="ChEBI" id="CHEBI:15378"/>
        <dbReference type="ChEBI" id="CHEBI:37565"/>
        <dbReference type="ChEBI" id="CHEBI:43474"/>
        <dbReference type="ChEBI" id="CHEBI:58189"/>
    </reaction>
</comment>
<dbReference type="SUPFAM" id="SSF50447">
    <property type="entry name" value="Translation proteins"/>
    <property type="match status" value="1"/>
</dbReference>
<reference evidence="5 6" key="1">
    <citation type="submission" date="2021-04" db="EMBL/GenBank/DDBJ databases">
        <title>Complete genome sequencing of Allochromatium tepidum strain NZ.</title>
        <authorList>
            <person name="Tsukatani Y."/>
            <person name="Mori H."/>
        </authorList>
    </citation>
    <scope>NUCLEOTIDE SEQUENCE [LARGE SCALE GENOMIC DNA]</scope>
    <source>
        <strain evidence="5 6">NZ</strain>
    </source>
</reference>
<comment type="subcellular location">
    <subcellularLocation>
        <location evidence="3">Cytoplasm</location>
    </subcellularLocation>
    <text evidence="3">Binds to ribosomes.</text>
</comment>
<keyword evidence="1 3" id="KW-0547">Nucleotide-binding</keyword>
<comment type="subunit">
    <text evidence="3">Monomer.</text>
</comment>
<dbReference type="PANTHER" id="PTHR42908:SF8">
    <property type="entry name" value="TR-TYPE G DOMAIN-CONTAINING PROTEIN"/>
    <property type="match status" value="1"/>
</dbReference>
<dbReference type="InterPro" id="IPR047043">
    <property type="entry name" value="BipA_III"/>
</dbReference>
<feature type="binding site" evidence="3">
    <location>
        <begin position="15"/>
        <end position="20"/>
    </location>
    <ligand>
        <name>GTP</name>
        <dbReference type="ChEBI" id="CHEBI:37565"/>
    </ligand>
</feature>
<dbReference type="InterPro" id="IPR000795">
    <property type="entry name" value="T_Tr_GTP-bd_dom"/>
</dbReference>
<dbReference type="InterPro" id="IPR031157">
    <property type="entry name" value="G_TR_CS"/>
</dbReference>
<evidence type="ECO:0000256" key="3">
    <source>
        <dbReference type="HAMAP-Rule" id="MF_00849"/>
    </source>
</evidence>
<dbReference type="SUPFAM" id="SSF52540">
    <property type="entry name" value="P-loop containing nucleoside triphosphate hydrolases"/>
    <property type="match status" value="1"/>
</dbReference>
<dbReference type="InterPro" id="IPR009000">
    <property type="entry name" value="Transl_B-barrel_sf"/>
</dbReference>
<sequence length="603" mass="67001">MIENLRNIAIIAHVDHGKTTLVDKLLQQSGTLGDRFGPVERVMDSNALEKERGITILSKNTALRWNDYRINIVDTPGHADFGGEVERVLSMVDSVLLLVDAQEGPMPQTRFVTSKAFAHGLRPIVVINKIDRPGARPDWVIDQVFDLFDRLGASDEQLDFPIVYASGLNGYAGLTDDVREGDMTPLFEAIVQHCPAPEVDPDSPFQMQVSTLDYNAYVGAIAVGRIRHGRVKPNQQVVVVKPDGTRHKAKIGLVYGYLGLDRHEVPEATAGDIVALTGIEAPGVSDTLCDPEHVRALPTLTVDEPTVTMTFQVNTSPFAGKEGKYLTSRQLKDRLERELIHNVALRVEEGNDPEKFRVSGRGELHLSILLETMRREGFELAVSRPEVIFREIDGQICEPYEQLTVDIDETSQGSIMQALGERRGELKDMVPDSKGRVRLDYEIPSRGLIGFQTEFMSLTSGTGLKYHVFERYRPAHMGGIAPRRNGAMISNATGKALGYALFNLQERGRMMVSPGEEVYEGQVVGIHSRDNDLTVNPLKAKQLTNIRAAGSDENILLTPPVKFTLEQALEFIEDDELVEITPSAIRVRKRHLKESDRKRASRG</sequence>
<feature type="binding site" evidence="3">
    <location>
        <begin position="128"/>
        <end position="131"/>
    </location>
    <ligand>
        <name>GTP</name>
        <dbReference type="ChEBI" id="CHEBI:37565"/>
    </ligand>
</feature>
<keyword evidence="6" id="KW-1185">Reference proteome</keyword>
<dbReference type="InterPro" id="IPR042116">
    <property type="entry name" value="TypA/BipA_C"/>
</dbReference>
<dbReference type="Gene3D" id="3.30.70.240">
    <property type="match status" value="1"/>
</dbReference>
<dbReference type="Gene3D" id="3.40.50.300">
    <property type="entry name" value="P-loop containing nucleotide triphosphate hydrolases"/>
    <property type="match status" value="1"/>
</dbReference>
<evidence type="ECO:0000313" key="6">
    <source>
        <dbReference type="Proteomes" id="UP000680679"/>
    </source>
</evidence>
<name>A0ABN6G9M6_9GAMM</name>
<evidence type="ECO:0000313" key="5">
    <source>
        <dbReference type="EMBL" id="BCU06614.1"/>
    </source>
</evidence>
<keyword evidence="2 3" id="KW-0342">GTP-binding</keyword>
<organism evidence="5 6">
    <name type="scientific">Allochromatium tepidum</name>
    <dbReference type="NCBI Taxonomy" id="553982"/>
    <lineage>
        <taxon>Bacteria</taxon>
        <taxon>Pseudomonadati</taxon>
        <taxon>Pseudomonadota</taxon>
        <taxon>Gammaproteobacteria</taxon>
        <taxon>Chromatiales</taxon>
        <taxon>Chromatiaceae</taxon>
        <taxon>Allochromatium</taxon>
    </lineage>
</organism>
<dbReference type="Pfam" id="PF00009">
    <property type="entry name" value="GTP_EFTU"/>
    <property type="match status" value="1"/>
</dbReference>
<dbReference type="CDD" id="cd03710">
    <property type="entry name" value="BipA_TypA_C"/>
    <property type="match status" value="1"/>
</dbReference>
<dbReference type="Gene3D" id="3.30.70.870">
    <property type="entry name" value="Elongation Factor G (Translational Gtpase), domain 3"/>
    <property type="match status" value="1"/>
</dbReference>
<dbReference type="InterPro" id="IPR000640">
    <property type="entry name" value="EFG_V-like"/>
</dbReference>
<dbReference type="InterPro" id="IPR047042">
    <property type="entry name" value="BipA_II"/>
</dbReference>
<accession>A0ABN6G9M6</accession>
<dbReference type="InterPro" id="IPR035647">
    <property type="entry name" value="EFG_III/V"/>
</dbReference>
<dbReference type="Gene3D" id="2.40.50.250">
    <property type="entry name" value="bipa protein"/>
    <property type="match status" value="1"/>
</dbReference>
<keyword evidence="3" id="KW-0690">Ribosome biogenesis</keyword>
<comment type="function">
    <text evidence="3">A 50S ribosomal subunit assembly protein with GTPase activity, required for 50S subunit assembly at low temperatures, may also play a role in translation. Binds GTP and analogs. Binds the 70S ribosome between the 30S and 50S subunits, in a similar position as ribosome-bound EF-G; it contacts a number of ribosomal proteins, both rRNAs and the A-site tRNA.</text>
</comment>
<dbReference type="PRINTS" id="PR00315">
    <property type="entry name" value="ELONGATNFCT"/>
</dbReference>
<keyword evidence="3" id="KW-0694">RNA-binding</keyword>
<proteinExistence type="inferred from homology"/>
<gene>
    <name evidence="3" type="primary">bipA</name>
    <name evidence="5" type="ORF">Atep_12910</name>
</gene>
<keyword evidence="3" id="KW-0378">Hydrolase</keyword>
<dbReference type="Gene3D" id="2.40.30.10">
    <property type="entry name" value="Translation factors"/>
    <property type="match status" value="1"/>
</dbReference>
<feature type="domain" description="Tr-type G" evidence="4">
    <location>
        <begin position="3"/>
        <end position="198"/>
    </location>
</feature>
<dbReference type="PANTHER" id="PTHR42908">
    <property type="entry name" value="TRANSLATION ELONGATION FACTOR-RELATED"/>
    <property type="match status" value="1"/>
</dbReference>
<dbReference type="InterPro" id="IPR053905">
    <property type="entry name" value="EF-G-like_DII"/>
</dbReference>
<dbReference type="RefSeq" id="WP_213380998.1">
    <property type="nucleotide sequence ID" value="NZ_AP024563.1"/>
</dbReference>
<dbReference type="HAMAP" id="MF_00849">
    <property type="entry name" value="BipA"/>
    <property type="match status" value="1"/>
</dbReference>
<evidence type="ECO:0000256" key="1">
    <source>
        <dbReference type="ARBA" id="ARBA00022741"/>
    </source>
</evidence>
<keyword evidence="3" id="KW-0963">Cytoplasm</keyword>
<dbReference type="EC" id="3.6.5.-" evidence="3"/>
<keyword evidence="3" id="KW-0699">rRNA-binding</keyword>
<keyword evidence="3" id="KW-0820">tRNA-binding</keyword>
<dbReference type="InterPro" id="IPR048876">
    <property type="entry name" value="BipA_C"/>
</dbReference>
<evidence type="ECO:0000256" key="2">
    <source>
        <dbReference type="ARBA" id="ARBA00023134"/>
    </source>
</evidence>
<dbReference type="Pfam" id="PF22042">
    <property type="entry name" value="EF-G_D2"/>
    <property type="match status" value="1"/>
</dbReference>
<evidence type="ECO:0000259" key="4">
    <source>
        <dbReference type="PROSITE" id="PS51722"/>
    </source>
</evidence>
<dbReference type="CDD" id="cd16263">
    <property type="entry name" value="BipA_III"/>
    <property type="match status" value="1"/>
</dbReference>
<dbReference type="SUPFAM" id="SSF54980">
    <property type="entry name" value="EF-G C-terminal domain-like"/>
    <property type="match status" value="2"/>
</dbReference>
<dbReference type="CDD" id="cd03691">
    <property type="entry name" value="BipA_TypA_II"/>
    <property type="match status" value="1"/>
</dbReference>
<dbReference type="Proteomes" id="UP000680679">
    <property type="component" value="Chromosome"/>
</dbReference>
<comment type="similarity">
    <text evidence="3">Belongs to the TRAFAC class translation factor GTPase superfamily. Classic translation factor GTPase family. BipA subfamily.</text>
</comment>
<protein>
    <recommendedName>
        <fullName evidence="3">Large ribosomal subunit assembly factor BipA</fullName>
        <ecNumber evidence="3">3.6.5.-</ecNumber>
    </recommendedName>
    <alternativeName>
        <fullName evidence="3">GTP-binding protein BipA</fullName>
    </alternativeName>
</protein>
<dbReference type="NCBIfam" id="TIGR01394">
    <property type="entry name" value="TypA_BipA"/>
    <property type="match status" value="1"/>
</dbReference>
<dbReference type="InterPro" id="IPR035651">
    <property type="entry name" value="BipA_V"/>
</dbReference>